<keyword evidence="4" id="KW-0281">Fimbrium</keyword>
<dbReference type="GO" id="GO:0007155">
    <property type="term" value="P:cell adhesion"/>
    <property type="evidence" value="ECO:0007669"/>
    <property type="project" value="InterPro"/>
</dbReference>
<dbReference type="Proteomes" id="UP000198644">
    <property type="component" value="Unassembled WGS sequence"/>
</dbReference>
<dbReference type="EMBL" id="FOYW01000001">
    <property type="protein sequence ID" value="SFR51508.1"/>
    <property type="molecule type" value="Genomic_DNA"/>
</dbReference>
<dbReference type="Gene3D" id="3.30.700.10">
    <property type="entry name" value="Glycoprotein, Type 4 Pilin"/>
    <property type="match status" value="1"/>
</dbReference>
<dbReference type="InterPro" id="IPR001082">
    <property type="entry name" value="Pilin"/>
</dbReference>
<keyword evidence="5" id="KW-0812">Transmembrane</keyword>
<keyword evidence="5" id="KW-0472">Membrane</keyword>
<accession>A0A1I6HAS5</accession>
<feature type="transmembrane region" description="Helical" evidence="5">
    <location>
        <begin position="6"/>
        <end position="31"/>
    </location>
</feature>
<evidence type="ECO:0000256" key="1">
    <source>
        <dbReference type="ARBA" id="ARBA00005233"/>
    </source>
</evidence>
<dbReference type="Pfam" id="PF00114">
    <property type="entry name" value="Pilin"/>
    <property type="match status" value="1"/>
</dbReference>
<dbReference type="PROSITE" id="PS00409">
    <property type="entry name" value="PROKAR_NTER_METHYL"/>
    <property type="match status" value="1"/>
</dbReference>
<evidence type="ECO:0000313" key="7">
    <source>
        <dbReference type="Proteomes" id="UP000198644"/>
    </source>
</evidence>
<evidence type="ECO:0000256" key="5">
    <source>
        <dbReference type="SAM" id="Phobius"/>
    </source>
</evidence>
<sequence>MGNRMAGFTLIELMITVAIIGILAVVAIPVYQSYVPKTQLTRTVAELNSYRAPVEDSVSNNRGTTNEILGFQPTELIIETVADPIATLNADGSGHLRVTLGGKAHPRVSGVVISLERTAAGAWECVIDNSANSTGWQGSFLPRGCRL</sequence>
<comment type="similarity">
    <text evidence="1 4">Belongs to the N-Me-Phe pilin family.</text>
</comment>
<evidence type="ECO:0000256" key="3">
    <source>
        <dbReference type="ARBA" id="ARBA00029638"/>
    </source>
</evidence>
<dbReference type="GO" id="GO:0009289">
    <property type="term" value="C:pilus"/>
    <property type="evidence" value="ECO:0007669"/>
    <property type="project" value="InterPro"/>
</dbReference>
<dbReference type="Pfam" id="PF07963">
    <property type="entry name" value="N_methyl"/>
    <property type="match status" value="1"/>
</dbReference>
<organism evidence="6 7">
    <name type="scientific">Marinobacter daqiaonensis</name>
    <dbReference type="NCBI Taxonomy" id="650891"/>
    <lineage>
        <taxon>Bacteria</taxon>
        <taxon>Pseudomonadati</taxon>
        <taxon>Pseudomonadota</taxon>
        <taxon>Gammaproteobacteria</taxon>
        <taxon>Pseudomonadales</taxon>
        <taxon>Marinobacteraceae</taxon>
        <taxon>Marinobacter</taxon>
    </lineage>
</organism>
<dbReference type="AlphaFoldDB" id="A0A1I6HAS5"/>
<keyword evidence="7" id="KW-1185">Reference proteome</keyword>
<dbReference type="InterPro" id="IPR012902">
    <property type="entry name" value="N_methyl_site"/>
</dbReference>
<protein>
    <recommendedName>
        <fullName evidence="3">Pilin</fullName>
    </recommendedName>
</protein>
<dbReference type="SUPFAM" id="SSF54523">
    <property type="entry name" value="Pili subunits"/>
    <property type="match status" value="1"/>
</dbReference>
<name>A0A1I6HAS5_9GAMM</name>
<evidence type="ECO:0000256" key="2">
    <source>
        <dbReference type="ARBA" id="ARBA00022481"/>
    </source>
</evidence>
<reference evidence="6 7" key="1">
    <citation type="submission" date="2016-10" db="EMBL/GenBank/DDBJ databases">
        <authorList>
            <person name="de Groot N.N."/>
        </authorList>
    </citation>
    <scope>NUCLEOTIDE SEQUENCE [LARGE SCALE GENOMIC DNA]</scope>
    <source>
        <strain evidence="6 7">CGMCC 1.9167</strain>
    </source>
</reference>
<proteinExistence type="inferred from homology"/>
<dbReference type="STRING" id="650891.SAMN05216203_1049"/>
<keyword evidence="2" id="KW-0488">Methylation</keyword>
<dbReference type="OrthoDB" id="5918848at2"/>
<evidence type="ECO:0000313" key="6">
    <source>
        <dbReference type="EMBL" id="SFR51508.1"/>
    </source>
</evidence>
<evidence type="ECO:0000256" key="4">
    <source>
        <dbReference type="RuleBase" id="RU000389"/>
    </source>
</evidence>
<gene>
    <name evidence="6" type="ORF">SAMN05216203_1049</name>
</gene>
<keyword evidence="5" id="KW-1133">Transmembrane helix</keyword>
<dbReference type="NCBIfam" id="TIGR02532">
    <property type="entry name" value="IV_pilin_GFxxxE"/>
    <property type="match status" value="1"/>
</dbReference>
<dbReference type="InterPro" id="IPR045584">
    <property type="entry name" value="Pilin-like"/>
</dbReference>